<gene>
    <name evidence="1" type="ORF">B8X00_12765</name>
</gene>
<evidence type="ECO:0000313" key="2">
    <source>
        <dbReference type="Proteomes" id="UP000216151"/>
    </source>
</evidence>
<dbReference type="EMBL" id="NCXK01000039">
    <property type="protein sequence ID" value="PAK76853.1"/>
    <property type="molecule type" value="Genomic_DNA"/>
</dbReference>
<keyword evidence="2" id="KW-1185">Reference proteome</keyword>
<reference evidence="1 2" key="1">
    <citation type="submission" date="2017-04" db="EMBL/GenBank/DDBJ databases">
        <title>Kefir bacterial isolates.</title>
        <authorList>
            <person name="Kim Y."/>
            <person name="Blasche S."/>
            <person name="Patil K.R."/>
        </authorList>
    </citation>
    <scope>NUCLEOTIDE SEQUENCE [LARGE SCALE GENOMIC DNA]</scope>
    <source>
        <strain evidence="1 2">KR</strain>
    </source>
</reference>
<evidence type="ECO:0000313" key="1">
    <source>
        <dbReference type="EMBL" id="PAK76853.1"/>
    </source>
</evidence>
<organism evidence="1 2">
    <name type="scientific">Acetobacter fabarum</name>
    <dbReference type="NCBI Taxonomy" id="483199"/>
    <lineage>
        <taxon>Bacteria</taxon>
        <taxon>Pseudomonadati</taxon>
        <taxon>Pseudomonadota</taxon>
        <taxon>Alphaproteobacteria</taxon>
        <taxon>Acetobacterales</taxon>
        <taxon>Acetobacteraceae</taxon>
        <taxon>Acetobacter</taxon>
    </lineage>
</organism>
<accession>A0A269XU69</accession>
<comment type="caution">
    <text evidence="1">The sequence shown here is derived from an EMBL/GenBank/DDBJ whole genome shotgun (WGS) entry which is preliminary data.</text>
</comment>
<dbReference type="AlphaFoldDB" id="A0A269XU69"/>
<proteinExistence type="predicted"/>
<sequence>MQKRGFMSDQVSTLGTSLRRLGRERQQEKTVEAVIQLAPSYESVAAFLKDAGISKPRSAAGIQRSARQAIKVLIAGYDVENAEEMEIWLRADLQGIVDASLEMMTSARDEVFQVEQITAQTSIEQRLGDVSFREKRKTAGLMLDQAWFAGQWVTGAWEACTGALEKERKRSTETARLGPASHATKPFVSSGENVVMLAAWKQALSTGQPE</sequence>
<name>A0A269XU69_9PROT</name>
<dbReference type="Proteomes" id="UP000216151">
    <property type="component" value="Unassembled WGS sequence"/>
</dbReference>
<protein>
    <submittedName>
        <fullName evidence="1">Uncharacterized protein</fullName>
    </submittedName>
</protein>